<organism evidence="2">
    <name type="scientific">marine sediment metagenome</name>
    <dbReference type="NCBI Taxonomy" id="412755"/>
    <lineage>
        <taxon>unclassified sequences</taxon>
        <taxon>metagenomes</taxon>
        <taxon>ecological metagenomes</taxon>
    </lineage>
</organism>
<feature type="region of interest" description="Disordered" evidence="1">
    <location>
        <begin position="24"/>
        <end position="43"/>
    </location>
</feature>
<reference evidence="2" key="1">
    <citation type="journal article" date="2015" name="Nature">
        <title>Complex archaea that bridge the gap between prokaryotes and eukaryotes.</title>
        <authorList>
            <person name="Spang A."/>
            <person name="Saw J.H."/>
            <person name="Jorgensen S.L."/>
            <person name="Zaremba-Niedzwiedzka K."/>
            <person name="Martijn J."/>
            <person name="Lind A.E."/>
            <person name="van Eijk R."/>
            <person name="Schleper C."/>
            <person name="Guy L."/>
            <person name="Ettema T.J."/>
        </authorList>
    </citation>
    <scope>NUCLEOTIDE SEQUENCE</scope>
</reference>
<comment type="caution">
    <text evidence="2">The sequence shown here is derived from an EMBL/GenBank/DDBJ whole genome shotgun (WGS) entry which is preliminary data.</text>
</comment>
<name>A0A0F9G897_9ZZZZ</name>
<protein>
    <submittedName>
        <fullName evidence="2">Uncharacterized protein</fullName>
    </submittedName>
</protein>
<evidence type="ECO:0000313" key="2">
    <source>
        <dbReference type="EMBL" id="KKL59467.1"/>
    </source>
</evidence>
<gene>
    <name evidence="2" type="ORF">LCGC14_2215070</name>
</gene>
<accession>A0A0F9G897</accession>
<dbReference type="AlphaFoldDB" id="A0A0F9G897"/>
<dbReference type="EMBL" id="LAZR01029476">
    <property type="protein sequence ID" value="KKL59467.1"/>
    <property type="molecule type" value="Genomic_DNA"/>
</dbReference>
<sequence>MKRRCAALAILVLAVPAVPTSARLERPNPFFRSGGQHDKSMGF</sequence>
<proteinExistence type="predicted"/>
<evidence type="ECO:0000256" key="1">
    <source>
        <dbReference type="SAM" id="MobiDB-lite"/>
    </source>
</evidence>